<dbReference type="AlphaFoldDB" id="A0A7J4IVP0"/>
<protein>
    <recommendedName>
        <fullName evidence="3">NOG1 N-terminal helical domain-containing protein</fullName>
    </recommendedName>
</protein>
<gene>
    <name evidence="1" type="ORF">HA237_00285</name>
</gene>
<accession>A0A7J4IVP0</accession>
<evidence type="ECO:0000313" key="2">
    <source>
        <dbReference type="Proteomes" id="UP000577419"/>
    </source>
</evidence>
<sequence>MPPFGRRKPTKLTDFETRKRRLLSICPEIVPEMQRAEMILHKTWFFFDDIFKKEIVKAHHLREKGGKKMPVDKNARIRAMKAKEVLETSITPLIVGLSNMEASILEKREKLLGNPQRVKETKARVKKFTAKAVEVVRDLQHLYPELSKELKSYPELSKELKQH</sequence>
<proteinExistence type="predicted"/>
<organism evidence="1 2">
    <name type="scientific">Candidatus Iainarchaeum sp</name>
    <dbReference type="NCBI Taxonomy" id="3101447"/>
    <lineage>
        <taxon>Archaea</taxon>
        <taxon>Candidatus Iainarchaeota</taxon>
        <taxon>Candidatus Iainarchaeia</taxon>
        <taxon>Candidatus Iainarchaeales</taxon>
        <taxon>Candidatus Iainarchaeaceae</taxon>
        <taxon>Candidatus Iainarchaeum</taxon>
    </lineage>
</organism>
<name>A0A7J4IVP0_9ARCH</name>
<evidence type="ECO:0008006" key="3">
    <source>
        <dbReference type="Google" id="ProtNLM"/>
    </source>
</evidence>
<reference evidence="2" key="1">
    <citation type="journal article" date="2020" name="bioRxiv">
        <title>A rank-normalized archaeal taxonomy based on genome phylogeny resolves widespread incomplete and uneven classifications.</title>
        <authorList>
            <person name="Rinke C."/>
            <person name="Chuvochina M."/>
            <person name="Mussig A.J."/>
            <person name="Chaumeil P.-A."/>
            <person name="Waite D.W."/>
            <person name="Whitman W.B."/>
            <person name="Parks D.H."/>
            <person name="Hugenholtz P."/>
        </authorList>
    </citation>
    <scope>NUCLEOTIDE SEQUENCE [LARGE SCALE GENOMIC DNA]</scope>
</reference>
<dbReference type="Proteomes" id="UP000577419">
    <property type="component" value="Unassembled WGS sequence"/>
</dbReference>
<dbReference type="EMBL" id="DUFG01000002">
    <property type="protein sequence ID" value="HIH07787.1"/>
    <property type="molecule type" value="Genomic_DNA"/>
</dbReference>
<comment type="caution">
    <text evidence="1">The sequence shown here is derived from an EMBL/GenBank/DDBJ whole genome shotgun (WGS) entry which is preliminary data.</text>
</comment>
<evidence type="ECO:0000313" key="1">
    <source>
        <dbReference type="EMBL" id="HIH07787.1"/>
    </source>
</evidence>